<evidence type="ECO:0000256" key="2">
    <source>
        <dbReference type="ARBA" id="ARBA00005135"/>
    </source>
</evidence>
<evidence type="ECO:0000256" key="4">
    <source>
        <dbReference type="ARBA" id="ARBA00012640"/>
    </source>
</evidence>
<dbReference type="NCBIfam" id="TIGR00338">
    <property type="entry name" value="serB"/>
    <property type="match status" value="1"/>
</dbReference>
<feature type="active site" description="Proton donor" evidence="12">
    <location>
        <position position="44"/>
    </location>
</feature>
<keyword evidence="9" id="KW-0460">Magnesium</keyword>
<feature type="active site" description="Nucleophile" evidence="12">
    <location>
        <position position="42"/>
    </location>
</feature>
<dbReference type="PANTHER" id="PTHR43344">
    <property type="entry name" value="PHOSPHOSERINE PHOSPHATASE"/>
    <property type="match status" value="1"/>
</dbReference>
<dbReference type="InterPro" id="IPR036412">
    <property type="entry name" value="HAD-like_sf"/>
</dbReference>
<evidence type="ECO:0000313" key="14">
    <source>
        <dbReference type="WBParaSite" id="SMUV_0000669601-mRNA-1"/>
    </source>
</evidence>
<evidence type="ECO:0000256" key="8">
    <source>
        <dbReference type="ARBA" id="ARBA00022801"/>
    </source>
</evidence>
<dbReference type="Pfam" id="PF00702">
    <property type="entry name" value="Hydrolase"/>
    <property type="match status" value="1"/>
</dbReference>
<dbReference type="EC" id="3.1.3.3" evidence="4"/>
<evidence type="ECO:0000256" key="6">
    <source>
        <dbReference type="ARBA" id="ARBA00022605"/>
    </source>
</evidence>
<accession>A0A0N5APV6</accession>
<proteinExistence type="inferred from homology"/>
<dbReference type="GO" id="GO:0006564">
    <property type="term" value="P:L-serine biosynthetic process"/>
    <property type="evidence" value="ECO:0007669"/>
    <property type="project" value="UniProtKB-KW"/>
</dbReference>
<dbReference type="InterPro" id="IPR004469">
    <property type="entry name" value="PSP"/>
</dbReference>
<dbReference type="Proteomes" id="UP000046393">
    <property type="component" value="Unplaced"/>
</dbReference>
<evidence type="ECO:0000256" key="9">
    <source>
        <dbReference type="ARBA" id="ARBA00022842"/>
    </source>
</evidence>
<keyword evidence="10" id="KW-0718">Serine biosynthesis</keyword>
<reference evidence="14" key="1">
    <citation type="submission" date="2017-02" db="UniProtKB">
        <authorList>
            <consortium name="WormBaseParasite"/>
        </authorList>
    </citation>
    <scope>IDENTIFICATION</scope>
</reference>
<dbReference type="GO" id="GO:0000287">
    <property type="term" value="F:magnesium ion binding"/>
    <property type="evidence" value="ECO:0007669"/>
    <property type="project" value="TreeGrafter"/>
</dbReference>
<keyword evidence="13" id="KW-1185">Reference proteome</keyword>
<evidence type="ECO:0000256" key="3">
    <source>
        <dbReference type="ARBA" id="ARBA00009184"/>
    </source>
</evidence>
<evidence type="ECO:0000256" key="7">
    <source>
        <dbReference type="ARBA" id="ARBA00022723"/>
    </source>
</evidence>
<organism evidence="13 14">
    <name type="scientific">Syphacia muris</name>
    <dbReference type="NCBI Taxonomy" id="451379"/>
    <lineage>
        <taxon>Eukaryota</taxon>
        <taxon>Metazoa</taxon>
        <taxon>Ecdysozoa</taxon>
        <taxon>Nematoda</taxon>
        <taxon>Chromadorea</taxon>
        <taxon>Rhabditida</taxon>
        <taxon>Spirurina</taxon>
        <taxon>Oxyuridomorpha</taxon>
        <taxon>Oxyuroidea</taxon>
        <taxon>Oxyuridae</taxon>
        <taxon>Syphacia</taxon>
    </lineage>
</organism>
<dbReference type="Gene3D" id="1.10.150.210">
    <property type="entry name" value="Phosphoserine phosphatase, domain 2"/>
    <property type="match status" value="1"/>
</dbReference>
<dbReference type="GO" id="GO:0005737">
    <property type="term" value="C:cytoplasm"/>
    <property type="evidence" value="ECO:0007669"/>
    <property type="project" value="TreeGrafter"/>
</dbReference>
<dbReference type="PANTHER" id="PTHR43344:SF2">
    <property type="entry name" value="PHOSPHOSERINE PHOSPHATASE"/>
    <property type="match status" value="1"/>
</dbReference>
<comment type="pathway">
    <text evidence="2">Amino-acid biosynthesis; L-serine biosynthesis; L-serine from 3-phospho-D-glycerate: step 3/3.</text>
</comment>
<dbReference type="InterPro" id="IPR050582">
    <property type="entry name" value="HAD-like_SerB"/>
</dbReference>
<keyword evidence="7" id="KW-0479">Metal-binding</keyword>
<evidence type="ECO:0000256" key="10">
    <source>
        <dbReference type="ARBA" id="ARBA00023299"/>
    </source>
</evidence>
<dbReference type="NCBIfam" id="TIGR01488">
    <property type="entry name" value="HAD-SF-IB"/>
    <property type="match status" value="1"/>
</dbReference>
<dbReference type="InterPro" id="IPR023214">
    <property type="entry name" value="HAD_sf"/>
</dbReference>
<evidence type="ECO:0000256" key="5">
    <source>
        <dbReference type="ARBA" id="ARBA00015196"/>
    </source>
</evidence>
<dbReference type="AlphaFoldDB" id="A0A0N5APV6"/>
<evidence type="ECO:0000256" key="11">
    <source>
        <dbReference type="ARBA" id="ARBA00031693"/>
    </source>
</evidence>
<dbReference type="GO" id="GO:0036424">
    <property type="term" value="F:L-phosphoserine phosphatase activity"/>
    <property type="evidence" value="ECO:0007669"/>
    <property type="project" value="InterPro"/>
</dbReference>
<dbReference type="WBParaSite" id="SMUV_0000669601-mRNA-1">
    <property type="protein sequence ID" value="SMUV_0000669601-mRNA-1"/>
    <property type="gene ID" value="SMUV_0000669601"/>
</dbReference>
<dbReference type="STRING" id="451379.A0A0N5APV6"/>
<protein>
    <recommendedName>
        <fullName evidence="5">Phosphoserine phosphatase</fullName>
        <ecNumber evidence="4">3.1.3.3</ecNumber>
    </recommendedName>
    <alternativeName>
        <fullName evidence="11">O-phosphoserine phosphohydrolase</fullName>
    </alternativeName>
</protein>
<evidence type="ECO:0000256" key="12">
    <source>
        <dbReference type="PIRSR" id="PIRSR604469-1"/>
    </source>
</evidence>
<dbReference type="UniPathway" id="UPA00135">
    <property type="reaction ID" value="UER00198"/>
</dbReference>
<sequence>MAPGLVTASQLVAPKLQLRTKCEKADCLTKLIWRNADAVCFDVDSTICKDEAIDELANFLGARDEVEIITKRAMNGSLTFREAFKLRLDIMKPSLEQLELFLHSHPPRLTQGIEELIQELRRRNIPVYIVTGGISNLVLPVARSLGIPLKNVFANELLFDSDGQYAGFDTTKLTSDSGAKNIGKPGVCGFLKKRYGYKNLVMVGDGATDMEACPPADAFIGFGGNQMREAVFHGCEWMVYDFQTLRNNLP</sequence>
<dbReference type="Gene3D" id="3.40.50.1000">
    <property type="entry name" value="HAD superfamily/HAD-like"/>
    <property type="match status" value="1"/>
</dbReference>
<comment type="similarity">
    <text evidence="3">Belongs to the HAD-like hydrolase superfamily. SerB family.</text>
</comment>
<keyword evidence="6" id="KW-0028">Amino-acid biosynthesis</keyword>
<comment type="cofactor">
    <cofactor evidence="1">
        <name>Mg(2+)</name>
        <dbReference type="ChEBI" id="CHEBI:18420"/>
    </cofactor>
</comment>
<evidence type="ECO:0000313" key="13">
    <source>
        <dbReference type="Proteomes" id="UP000046393"/>
    </source>
</evidence>
<name>A0A0N5APV6_9BILA</name>
<keyword evidence="8" id="KW-0378">Hydrolase</keyword>
<dbReference type="CDD" id="cd04309">
    <property type="entry name" value="HAD_PSP_eu"/>
    <property type="match status" value="1"/>
</dbReference>
<dbReference type="SUPFAM" id="SSF56784">
    <property type="entry name" value="HAD-like"/>
    <property type="match status" value="1"/>
</dbReference>
<evidence type="ECO:0000256" key="1">
    <source>
        <dbReference type="ARBA" id="ARBA00001946"/>
    </source>
</evidence>